<evidence type="ECO:0000256" key="1">
    <source>
        <dbReference type="SAM" id="Phobius"/>
    </source>
</evidence>
<dbReference type="EMBL" id="GIFC01009338">
    <property type="protein sequence ID" value="MXU91421.1"/>
    <property type="molecule type" value="Transcribed_RNA"/>
</dbReference>
<feature type="transmembrane region" description="Helical" evidence="1">
    <location>
        <begin position="20"/>
        <end position="44"/>
    </location>
</feature>
<name>A0A6B0UPI5_IXORI</name>
<keyword evidence="1" id="KW-1133">Transmembrane helix</keyword>
<protein>
    <submittedName>
        <fullName evidence="2">Uncharacterized protein</fullName>
    </submittedName>
</protein>
<dbReference type="AlphaFoldDB" id="A0A6B0UPI5"/>
<keyword evidence="1" id="KW-0812">Transmembrane</keyword>
<evidence type="ECO:0000313" key="2">
    <source>
        <dbReference type="EMBL" id="MXU91421.1"/>
    </source>
</evidence>
<reference evidence="2" key="1">
    <citation type="submission" date="2019-12" db="EMBL/GenBank/DDBJ databases">
        <title>An insight into the sialome of adult female Ixodes ricinus ticks feeding for 6 days.</title>
        <authorList>
            <person name="Perner J."/>
            <person name="Ribeiro J.M.C."/>
        </authorList>
    </citation>
    <scope>NUCLEOTIDE SEQUENCE</scope>
    <source>
        <strain evidence="2">Semi-engorged</strain>
        <tissue evidence="2">Salivary glands</tissue>
    </source>
</reference>
<keyword evidence="1" id="KW-0472">Membrane</keyword>
<accession>A0A6B0UPI5</accession>
<sequence length="122" mass="13734">MPPWWKPNPPRPSIFSSLPSLAPASPFLAASSAFLAASSAFFAASSAKARHAMAAKSAMKKILILKFSCVRDMGDSLKHFWPPWRAWPLPKKPQRRLMMPLRRPTKPLRRATQVLRTARTKK</sequence>
<organism evidence="2">
    <name type="scientific">Ixodes ricinus</name>
    <name type="common">Common tick</name>
    <name type="synonym">Acarus ricinus</name>
    <dbReference type="NCBI Taxonomy" id="34613"/>
    <lineage>
        <taxon>Eukaryota</taxon>
        <taxon>Metazoa</taxon>
        <taxon>Ecdysozoa</taxon>
        <taxon>Arthropoda</taxon>
        <taxon>Chelicerata</taxon>
        <taxon>Arachnida</taxon>
        <taxon>Acari</taxon>
        <taxon>Parasitiformes</taxon>
        <taxon>Ixodida</taxon>
        <taxon>Ixodoidea</taxon>
        <taxon>Ixodidae</taxon>
        <taxon>Ixodinae</taxon>
        <taxon>Ixodes</taxon>
    </lineage>
</organism>
<proteinExistence type="predicted"/>